<feature type="compositionally biased region" description="Low complexity" evidence="1">
    <location>
        <begin position="977"/>
        <end position="992"/>
    </location>
</feature>
<feature type="region of interest" description="Disordered" evidence="1">
    <location>
        <begin position="433"/>
        <end position="476"/>
    </location>
</feature>
<feature type="region of interest" description="Disordered" evidence="1">
    <location>
        <begin position="294"/>
        <end position="333"/>
    </location>
</feature>
<feature type="compositionally biased region" description="Basic and acidic residues" evidence="1">
    <location>
        <begin position="686"/>
        <end position="704"/>
    </location>
</feature>
<sequence length="1203" mass="127607">MAGPSSPIEAPALFTTERRPLWTVPEISPSCSSILASDMMPLDASGQSGSIQGNRPGPRDRVSRRASVAFLAADSSNDLSARLTTDPLLLKPAMQSCLKNSFRLSLPYSPSVGGQTFADPASQAGSALPYPSPSIIFPSEADTRALAFAQKMAEHAQGPIGVTSSQNAVHQHYDRNRERAAILELEDARRASDPDVATNFENELFRWAEQENALSIEDGSLFHSTSLRSVSGASSIDPSTLNSPSVLEEGYRADLDSPMIDREQYRIGTRIHTQAGARNKLRARAMAGQGWANIRSTQRSAASSDTSTRVEERLPQKGLKSEQTSTCGSPGTETETEIIIKTPRFSLLTEMVPRIGSPTHDLETSPTQNKVLSFSNNPDIVLPMESPEEEDFSTELKACTEALSQARARARTSTLNAPKTPYSWNKDYETPASPACLAPPAQGSKQSKASLPPTAAGGEKQRPWSMPPPGLSKQKTPVFAPSAPIPIPGPTRLQSRRPNSMRLRNLPDASIWAPVEIEVNGKSLVGRNMKAVAVYDPRKDAAALSEKEPAQTKAAPTASVEVSSPMSEETMLKAGEVNPPPPTPPRGSHIRGPARVRAATLNAMALKVNMMPDAKAHEGTTLNAHSKEVNQDTAFTVFGPGIGLGLTETMGAQTRLHGANAPESEDDVTPAEEVAQPKHRSLPNKLPEKVIPRPEVDNWLKDSTKPQPQPTEGTKPKSMHAWAQNTFEATDHGSVPGVINAPPSAYIGGVPSPCPEINLVASEDAPSTRPADEETDLDRKYHRAAAEAKLNGTPLLDRNVQLDAISTEVEPAQDRSPRPALKKGFMMGRLPSNAVSLNSASTTASARPFFAGETTSGNPGRAINVPRSAVLAKDRARRPADAAEKDRSAQLDSVLSAFSTEQLLAHLASRRGASESKGVRKVSAASVADSTISASVAGDLEARSRSPLIPQGAASPSLVGSPCPPSRGTGVSRSTKRNSAQRALARNRQRLAGVGSPNAPMMARMDSISSVGSVDMVREDSVSSFGSFMEQSQSPLLLSSADVRAGALSLGNSEAQLPLIDLTSPGSGDLAGFVPLTAAARIIATQMEISLSQASSDLNTDDRVSLLTSTSSNQVLTTDLPTPMTGMSVAITPLGSILTSAFARARLQTRAQTPLDFTRAGRALQGDGQGGESEDEDYGETGEGRAMLMERADSHASPILTSI</sequence>
<feature type="compositionally biased region" description="Polar residues" evidence="1">
    <location>
        <begin position="321"/>
        <end position="331"/>
    </location>
</feature>
<gene>
    <name evidence="2" type="ORF">A4X13_0g6263</name>
</gene>
<feature type="region of interest" description="Disordered" evidence="1">
    <location>
        <begin position="852"/>
        <end position="889"/>
    </location>
</feature>
<comment type="caution">
    <text evidence="2">The sequence shown here is derived from an EMBL/GenBank/DDBJ whole genome shotgun (WGS) entry which is preliminary data.</text>
</comment>
<evidence type="ECO:0000313" key="3">
    <source>
        <dbReference type="Proteomes" id="UP000077521"/>
    </source>
</evidence>
<reference evidence="2" key="2">
    <citation type="journal article" date="2019" name="IMA Fungus">
        <title>Genome sequencing and comparison of five Tilletia species to identify candidate genes for the detection of regulated species infecting wheat.</title>
        <authorList>
            <person name="Nguyen H.D.T."/>
            <person name="Sultana T."/>
            <person name="Kesanakurti P."/>
            <person name="Hambleton S."/>
        </authorList>
    </citation>
    <scope>NUCLEOTIDE SEQUENCE</scope>
    <source>
        <strain evidence="2">DAOMC 236416</strain>
    </source>
</reference>
<feature type="region of interest" description="Disordered" evidence="1">
    <location>
        <begin position="658"/>
        <end position="719"/>
    </location>
</feature>
<feature type="compositionally biased region" description="Polar residues" evidence="1">
    <location>
        <begin position="294"/>
        <end position="307"/>
    </location>
</feature>
<proteinExistence type="predicted"/>
<evidence type="ECO:0000256" key="1">
    <source>
        <dbReference type="SAM" id="MobiDB-lite"/>
    </source>
</evidence>
<keyword evidence="3" id="KW-1185">Reference proteome</keyword>
<evidence type="ECO:0000313" key="2">
    <source>
        <dbReference type="EMBL" id="KAE8244789.1"/>
    </source>
</evidence>
<feature type="compositionally biased region" description="Basic and acidic residues" evidence="1">
    <location>
        <begin position="872"/>
        <end position="889"/>
    </location>
</feature>
<feature type="region of interest" description="Disordered" evidence="1">
    <location>
        <begin position="543"/>
        <end position="564"/>
    </location>
</feature>
<organism evidence="2 3">
    <name type="scientific">Tilletia indica</name>
    <dbReference type="NCBI Taxonomy" id="43049"/>
    <lineage>
        <taxon>Eukaryota</taxon>
        <taxon>Fungi</taxon>
        <taxon>Dikarya</taxon>
        <taxon>Basidiomycota</taxon>
        <taxon>Ustilaginomycotina</taxon>
        <taxon>Exobasidiomycetes</taxon>
        <taxon>Tilletiales</taxon>
        <taxon>Tilletiaceae</taxon>
        <taxon>Tilletia</taxon>
    </lineage>
</organism>
<protein>
    <submittedName>
        <fullName evidence="2">Uncharacterized protein</fullName>
    </submittedName>
</protein>
<feature type="region of interest" description="Disordered" evidence="1">
    <location>
        <begin position="40"/>
        <end position="62"/>
    </location>
</feature>
<feature type="region of interest" description="Disordered" evidence="1">
    <location>
        <begin position="1154"/>
        <end position="1180"/>
    </location>
</feature>
<dbReference type="Proteomes" id="UP000077521">
    <property type="component" value="Unassembled WGS sequence"/>
</dbReference>
<dbReference type="EMBL" id="LWDF02000574">
    <property type="protein sequence ID" value="KAE8244789.1"/>
    <property type="molecule type" value="Genomic_DNA"/>
</dbReference>
<accession>A0A177TQ57</accession>
<dbReference type="AlphaFoldDB" id="A0A177TQ57"/>
<name>A0A177TQ57_9BASI</name>
<feature type="region of interest" description="Disordered" evidence="1">
    <location>
        <begin position="947"/>
        <end position="1000"/>
    </location>
</feature>
<reference evidence="2" key="1">
    <citation type="submission" date="2016-04" db="EMBL/GenBank/DDBJ databases">
        <authorList>
            <person name="Nguyen H.D."/>
            <person name="Samba Siva P."/>
            <person name="Cullis J."/>
            <person name="Levesque C.A."/>
            <person name="Hambleton S."/>
        </authorList>
    </citation>
    <scope>NUCLEOTIDE SEQUENCE</scope>
    <source>
        <strain evidence="2">DAOMC 236416</strain>
    </source>
</reference>